<dbReference type="GeneID" id="80884179"/>
<organism evidence="1 2">
    <name type="scientific">Lipomyces tetrasporus</name>
    <dbReference type="NCBI Taxonomy" id="54092"/>
    <lineage>
        <taxon>Eukaryota</taxon>
        <taxon>Fungi</taxon>
        <taxon>Dikarya</taxon>
        <taxon>Ascomycota</taxon>
        <taxon>Saccharomycotina</taxon>
        <taxon>Lipomycetes</taxon>
        <taxon>Lipomycetales</taxon>
        <taxon>Lipomycetaceae</taxon>
        <taxon>Lipomyces</taxon>
    </lineage>
</organism>
<evidence type="ECO:0000313" key="1">
    <source>
        <dbReference type="EMBL" id="KAJ8103727.1"/>
    </source>
</evidence>
<proteinExistence type="predicted"/>
<sequence>MTSDEEIRYLHIRKLILANDPDNEYEFDISSSSYDRLKDEFGKDVEDDSLGHCMSPTTLINNGRSKYIMEPDGVIYFETVDGEKYKVVVEVGVSQTYDSLLDKARKWLYDKECGIVVLLAFFEKESYSAPHKRISLTSRQRDDQVVSMRRQWLSPLFSRFGPLEFGERTWLDEVSEGFIEVVRKDPDSDGTEALRTMKYVLIDNGRDISSSVPRSVGDIRLAELMTDESLGSDAAAGIVIDFFNSEYFMDIVRRAVVKTAVERFKNAVKIT</sequence>
<name>A0AAD7R0Z1_9ASCO</name>
<protein>
    <submittedName>
        <fullName evidence="1">Uncharacterized protein</fullName>
    </submittedName>
</protein>
<dbReference type="RefSeq" id="XP_056047177.1">
    <property type="nucleotide sequence ID" value="XM_056189013.1"/>
</dbReference>
<dbReference type="AlphaFoldDB" id="A0AAD7R0Z1"/>
<accession>A0AAD7R0Z1</accession>
<dbReference type="Proteomes" id="UP001217417">
    <property type="component" value="Unassembled WGS sequence"/>
</dbReference>
<reference evidence="1" key="1">
    <citation type="submission" date="2023-03" db="EMBL/GenBank/DDBJ databases">
        <title>Near-Complete genome sequence of Lipomyces tetrasporous NRRL Y-64009, an oleaginous yeast capable of growing on lignocellulosic hydrolysates.</title>
        <authorList>
            <consortium name="Lawrence Berkeley National Laboratory"/>
            <person name="Jagtap S.S."/>
            <person name="Liu J.-J."/>
            <person name="Walukiewicz H.E."/>
            <person name="Pangilinan J."/>
            <person name="Lipzen A."/>
            <person name="Ahrendt S."/>
            <person name="Koriabine M."/>
            <person name="Cobaugh K."/>
            <person name="Salamov A."/>
            <person name="Yoshinaga Y."/>
            <person name="Ng V."/>
            <person name="Daum C."/>
            <person name="Grigoriev I.V."/>
            <person name="Slininger P.J."/>
            <person name="Dien B.S."/>
            <person name="Jin Y.-S."/>
            <person name="Rao C.V."/>
        </authorList>
    </citation>
    <scope>NUCLEOTIDE SEQUENCE</scope>
    <source>
        <strain evidence="1">NRRL Y-64009</strain>
    </source>
</reference>
<evidence type="ECO:0000313" key="2">
    <source>
        <dbReference type="Proteomes" id="UP001217417"/>
    </source>
</evidence>
<dbReference type="EMBL" id="JARPMG010000001">
    <property type="protein sequence ID" value="KAJ8103727.1"/>
    <property type="molecule type" value="Genomic_DNA"/>
</dbReference>
<comment type="caution">
    <text evidence="1">The sequence shown here is derived from an EMBL/GenBank/DDBJ whole genome shotgun (WGS) entry which is preliminary data.</text>
</comment>
<gene>
    <name evidence="1" type="ORF">POJ06DRAFT_264557</name>
</gene>
<keyword evidence="2" id="KW-1185">Reference proteome</keyword>